<dbReference type="NCBIfam" id="TIGR00231">
    <property type="entry name" value="small_GTP"/>
    <property type="match status" value="1"/>
</dbReference>
<dbReference type="InterPro" id="IPR006073">
    <property type="entry name" value="GTP-bd"/>
</dbReference>
<dbReference type="Pfam" id="PF18133">
    <property type="entry name" value="HydF_tetramer"/>
    <property type="match status" value="1"/>
</dbReference>
<dbReference type="GO" id="GO:0030488">
    <property type="term" value="P:tRNA methylation"/>
    <property type="evidence" value="ECO:0007669"/>
    <property type="project" value="TreeGrafter"/>
</dbReference>
<dbReference type="GO" id="GO:0005737">
    <property type="term" value="C:cytoplasm"/>
    <property type="evidence" value="ECO:0007669"/>
    <property type="project" value="TreeGrafter"/>
</dbReference>
<evidence type="ECO:0000259" key="4">
    <source>
        <dbReference type="Pfam" id="PF01926"/>
    </source>
</evidence>
<organism evidence="7 8">
    <name type="scientific">Parvibacter caecicola</name>
    <dbReference type="NCBI Taxonomy" id="747645"/>
    <lineage>
        <taxon>Bacteria</taxon>
        <taxon>Bacillati</taxon>
        <taxon>Actinomycetota</taxon>
        <taxon>Coriobacteriia</taxon>
        <taxon>Coriobacteriales</taxon>
        <taxon>Coriobacteriaceae</taxon>
        <taxon>Parvibacter</taxon>
    </lineage>
</organism>
<evidence type="ECO:0000313" key="8">
    <source>
        <dbReference type="Proteomes" id="UP000309454"/>
    </source>
</evidence>
<dbReference type="InterPro" id="IPR005225">
    <property type="entry name" value="Small_GTP-bd"/>
</dbReference>
<accession>A0A4T9T7F3</accession>
<dbReference type="EMBL" id="SSTM01000003">
    <property type="protein sequence ID" value="TJW10629.1"/>
    <property type="molecule type" value="Genomic_DNA"/>
</dbReference>
<dbReference type="RefSeq" id="WP_136845674.1">
    <property type="nucleotide sequence ID" value="NZ_SSTM01000003.1"/>
</dbReference>
<dbReference type="InterPro" id="IPR040644">
    <property type="entry name" value="HydF_tetramer"/>
</dbReference>
<dbReference type="AlphaFoldDB" id="A0A4T9T7F3"/>
<dbReference type="PANTHER" id="PTHR42714">
    <property type="entry name" value="TRNA MODIFICATION GTPASE GTPBP3"/>
    <property type="match status" value="1"/>
</dbReference>
<dbReference type="GO" id="GO:0005525">
    <property type="term" value="F:GTP binding"/>
    <property type="evidence" value="ECO:0007669"/>
    <property type="project" value="UniProtKB-KW"/>
</dbReference>
<feature type="compositionally biased region" description="Low complexity" evidence="3">
    <location>
        <begin position="164"/>
        <end position="179"/>
    </location>
</feature>
<feature type="domain" description="Hydrogen maturase F dimerization" evidence="5">
    <location>
        <begin position="268"/>
        <end position="366"/>
    </location>
</feature>
<keyword evidence="8" id="KW-1185">Reference proteome</keyword>
<sequence length="492" mass="50055">MSLNETPSGERPHIVFFGVRNAGKSSLVNAVTGQALAVVSPVAGTTTDPVRKAMELAPAGPVLVVDTPGIDDEGDVGQLRVQRALRALDEADVAVLVADAARGLTPFDAQLLEAFRERAVPHVLAWNKTDVAEAPKGAALAESAALAENPQLAGDAHLMCGDAASGPDAAEAPATTPAPCQGAGASASPDDGRPVCDGPSAPAVGARSAAGRSPLAAPCREVRVSALTGEGVHQLKELLAAMVTGAGEDGPGASGPGAVEGLTPSCPLVADLLSPGDVVVLVIPLDSAAPKGRLILPQQQVMRDVLEAGAFPCAAGVEGLPALLDMLPRPPRLVVTDSQAFGAVAAAVPADVLLTSFSILMARYKGGLPAQLTAVRALEALSDGSIVLIAEGCTHHRQCNDIGTVKLPEWIRQIGGANPQFAFTSGREFPDDLSPYAAVVHCGGCMLNRQEMQSRLRRAAAQGVPATNYGMVIARAHGILPRALAPLGIAAP</sequence>
<evidence type="ECO:0000259" key="6">
    <source>
        <dbReference type="Pfam" id="PF18133"/>
    </source>
</evidence>
<dbReference type="SUPFAM" id="SSF52540">
    <property type="entry name" value="P-loop containing nucleoside triphosphate hydrolases"/>
    <property type="match status" value="1"/>
</dbReference>
<dbReference type="Gene3D" id="3.40.50.11410">
    <property type="match status" value="1"/>
</dbReference>
<name>A0A4T9T7F3_9ACTN</name>
<dbReference type="Pfam" id="PF01926">
    <property type="entry name" value="MMR_HSR1"/>
    <property type="match status" value="1"/>
</dbReference>
<feature type="region of interest" description="Disordered" evidence="3">
    <location>
        <begin position="164"/>
        <end position="212"/>
    </location>
</feature>
<evidence type="ECO:0000313" key="7">
    <source>
        <dbReference type="EMBL" id="TJW10629.1"/>
    </source>
</evidence>
<evidence type="ECO:0000256" key="2">
    <source>
        <dbReference type="ARBA" id="ARBA00023134"/>
    </source>
</evidence>
<evidence type="ECO:0000259" key="5">
    <source>
        <dbReference type="Pfam" id="PF18128"/>
    </source>
</evidence>
<dbReference type="Gene3D" id="3.40.50.11420">
    <property type="match status" value="1"/>
</dbReference>
<protein>
    <submittedName>
        <fullName evidence="7">GTP-binding protein</fullName>
    </submittedName>
</protein>
<gene>
    <name evidence="7" type="ORF">E5982_04900</name>
</gene>
<evidence type="ECO:0000256" key="3">
    <source>
        <dbReference type="SAM" id="MobiDB-lite"/>
    </source>
</evidence>
<dbReference type="Proteomes" id="UP000309454">
    <property type="component" value="Unassembled WGS sequence"/>
</dbReference>
<dbReference type="OrthoDB" id="9811338at2"/>
<reference evidence="7 8" key="1">
    <citation type="submission" date="2019-04" db="EMBL/GenBank/DDBJ databases">
        <title>Microbes associate with the intestines of laboratory mice.</title>
        <authorList>
            <person name="Navarre W."/>
            <person name="Wong E."/>
            <person name="Huang K.C."/>
            <person name="Tropini C."/>
            <person name="Ng K."/>
            <person name="Yu B."/>
        </authorList>
    </citation>
    <scope>NUCLEOTIDE SEQUENCE [LARGE SCALE GENOMIC DNA]</scope>
    <source>
        <strain evidence="7 8">NM48_B13</strain>
    </source>
</reference>
<keyword evidence="1" id="KW-0547">Nucleotide-binding</keyword>
<keyword evidence="2" id="KW-0342">GTP-binding</keyword>
<comment type="caution">
    <text evidence="7">The sequence shown here is derived from an EMBL/GenBank/DDBJ whole genome shotgun (WGS) entry which is preliminary data.</text>
</comment>
<proteinExistence type="predicted"/>
<dbReference type="GO" id="GO:0002098">
    <property type="term" value="P:tRNA wobble uridine modification"/>
    <property type="evidence" value="ECO:0007669"/>
    <property type="project" value="TreeGrafter"/>
</dbReference>
<dbReference type="InterPro" id="IPR041606">
    <property type="entry name" value="HydF_dimer"/>
</dbReference>
<dbReference type="CDD" id="cd00880">
    <property type="entry name" value="Era_like"/>
    <property type="match status" value="1"/>
</dbReference>
<evidence type="ECO:0000256" key="1">
    <source>
        <dbReference type="ARBA" id="ARBA00022741"/>
    </source>
</evidence>
<feature type="domain" description="G" evidence="4">
    <location>
        <begin position="14"/>
        <end position="128"/>
    </location>
</feature>
<dbReference type="Gene3D" id="3.40.50.300">
    <property type="entry name" value="P-loop containing nucleotide triphosphate hydrolases"/>
    <property type="match status" value="1"/>
</dbReference>
<dbReference type="PANTHER" id="PTHR42714:SF6">
    <property type="entry name" value="TRANSLATION INITIATION FACTOR IF-2"/>
    <property type="match status" value="1"/>
</dbReference>
<dbReference type="InterPro" id="IPR027417">
    <property type="entry name" value="P-loop_NTPase"/>
</dbReference>
<feature type="domain" description="Hydrogen maturase F tetramerization" evidence="6">
    <location>
        <begin position="372"/>
        <end position="486"/>
    </location>
</feature>
<dbReference type="Pfam" id="PF18128">
    <property type="entry name" value="HydF_dimer"/>
    <property type="match status" value="1"/>
</dbReference>